<keyword evidence="2" id="KW-1185">Reference proteome</keyword>
<organism evidence="1 2">
    <name type="scientific">Paenibacillus beijingensis</name>
    <dbReference type="NCBI Taxonomy" id="1126833"/>
    <lineage>
        <taxon>Bacteria</taxon>
        <taxon>Bacillati</taxon>
        <taxon>Bacillota</taxon>
        <taxon>Bacilli</taxon>
        <taxon>Bacillales</taxon>
        <taxon>Paenibacillaceae</taxon>
        <taxon>Paenibacillus</taxon>
    </lineage>
</organism>
<evidence type="ECO:0000313" key="2">
    <source>
        <dbReference type="Proteomes" id="UP000032633"/>
    </source>
</evidence>
<protein>
    <submittedName>
        <fullName evidence="1">Uncharacterized protein</fullName>
    </submittedName>
</protein>
<gene>
    <name evidence="1" type="ORF">VN24_24360</name>
</gene>
<sequence>MEFIDLENAYKEAVIRKLIEYDVIKDPQWLEQPDAPVPLRVFLETIIELIEKLDPQDWPYD</sequence>
<name>A0A0D5NS57_9BACL</name>
<dbReference type="HOGENOM" id="CLU_2918254_0_0_9"/>
<dbReference type="KEGG" id="pbj:VN24_24360"/>
<dbReference type="OrthoDB" id="2633333at2"/>
<accession>A0A0D5NS57</accession>
<dbReference type="EMBL" id="CP011058">
    <property type="protein sequence ID" value="AJY78000.1"/>
    <property type="molecule type" value="Genomic_DNA"/>
</dbReference>
<dbReference type="PATRIC" id="fig|1126833.4.peg.5360"/>
<proteinExistence type="predicted"/>
<reference evidence="1 2" key="1">
    <citation type="journal article" date="2015" name="J. Biotechnol.">
        <title>Complete genome sequence of Paenibacillus beijingensis 7188(T) (=DSM 24997(T)), a novel rhizobacterium from jujube garden soil.</title>
        <authorList>
            <person name="Kwak Y."/>
            <person name="Shin J.H."/>
        </authorList>
    </citation>
    <scope>NUCLEOTIDE SEQUENCE [LARGE SCALE GENOMIC DNA]</scope>
    <source>
        <strain evidence="1 2">DSM 24997</strain>
    </source>
</reference>
<evidence type="ECO:0000313" key="1">
    <source>
        <dbReference type="EMBL" id="AJY78000.1"/>
    </source>
</evidence>
<dbReference type="AlphaFoldDB" id="A0A0D5NS57"/>
<reference evidence="2" key="2">
    <citation type="submission" date="2015-03" db="EMBL/GenBank/DDBJ databases">
        <title>Genome sequence of Paenibacillus beijingensis strain DSM 24997T.</title>
        <authorList>
            <person name="Kwak Y."/>
            <person name="Shin J.-H."/>
        </authorList>
    </citation>
    <scope>NUCLEOTIDE SEQUENCE [LARGE SCALE GENOMIC DNA]</scope>
    <source>
        <strain evidence="2">DSM 24997</strain>
    </source>
</reference>
<dbReference type="Proteomes" id="UP000032633">
    <property type="component" value="Chromosome"/>
</dbReference>